<dbReference type="NCBIfam" id="NF001159">
    <property type="entry name" value="PRK00150.1-3"/>
    <property type="match status" value="1"/>
</dbReference>
<dbReference type="STRING" id="1802513.A3E46_00655"/>
<organism evidence="3 4">
    <name type="scientific">Candidatus Woesebacteria bacterium RIFCSPHIGHO2_12_FULL_46_16</name>
    <dbReference type="NCBI Taxonomy" id="1802513"/>
    <lineage>
        <taxon>Bacteria</taxon>
        <taxon>Candidatus Woeseibacteriota</taxon>
    </lineage>
</organism>
<comment type="catalytic activity">
    <reaction evidence="2">
        <text>N-terminal N-formyl-L-methionyl-[peptide] + H2O = N-terminal L-methionyl-[peptide] + formate</text>
        <dbReference type="Rhea" id="RHEA:24420"/>
        <dbReference type="Rhea" id="RHEA-COMP:10639"/>
        <dbReference type="Rhea" id="RHEA-COMP:10640"/>
        <dbReference type="ChEBI" id="CHEBI:15377"/>
        <dbReference type="ChEBI" id="CHEBI:15740"/>
        <dbReference type="ChEBI" id="CHEBI:49298"/>
        <dbReference type="ChEBI" id="CHEBI:64731"/>
        <dbReference type="EC" id="3.5.1.88"/>
    </reaction>
</comment>
<sequence>MVRKILSTTNPKLRVPSKPVGKVDKKVGQIIRDLTETLKIQKDPEGVGLAAPQIGKNLRIFVMLDDGEIRAIVNPEIVKISGSTGKAKKTKKGDIMEGCLSLPHYYGPLKRSDHITLKYLSPEGKEVTEDFVGFTAQIVQHEIDHLNGILFVDRLLEVKKPLYKLEGDSWEEVELI</sequence>
<evidence type="ECO:0000313" key="3">
    <source>
        <dbReference type="EMBL" id="OGM57488.1"/>
    </source>
</evidence>
<name>A0A1F8B247_9BACT</name>
<dbReference type="EMBL" id="MGGZ01000009">
    <property type="protein sequence ID" value="OGM57488.1"/>
    <property type="molecule type" value="Genomic_DNA"/>
</dbReference>
<dbReference type="HAMAP" id="MF_00163">
    <property type="entry name" value="Pep_deformylase"/>
    <property type="match status" value="1"/>
</dbReference>
<evidence type="ECO:0000313" key="4">
    <source>
        <dbReference type="Proteomes" id="UP000178313"/>
    </source>
</evidence>
<dbReference type="Proteomes" id="UP000178313">
    <property type="component" value="Unassembled WGS sequence"/>
</dbReference>
<keyword evidence="2" id="KW-0408">Iron</keyword>
<keyword evidence="2" id="KW-0648">Protein biosynthesis</keyword>
<feature type="active site" evidence="2">
    <location>
        <position position="142"/>
    </location>
</feature>
<feature type="binding site" evidence="2">
    <location>
        <position position="99"/>
    </location>
    <ligand>
        <name>Fe cation</name>
        <dbReference type="ChEBI" id="CHEBI:24875"/>
    </ligand>
</feature>
<dbReference type="AlphaFoldDB" id="A0A1F8B247"/>
<dbReference type="GO" id="GO:0006412">
    <property type="term" value="P:translation"/>
    <property type="evidence" value="ECO:0007669"/>
    <property type="project" value="UniProtKB-UniRule"/>
</dbReference>
<dbReference type="PRINTS" id="PR01576">
    <property type="entry name" value="PDEFORMYLASE"/>
</dbReference>
<dbReference type="PANTHER" id="PTHR10458:SF22">
    <property type="entry name" value="PEPTIDE DEFORMYLASE"/>
    <property type="match status" value="1"/>
</dbReference>
<dbReference type="InterPro" id="IPR023635">
    <property type="entry name" value="Peptide_deformylase"/>
</dbReference>
<gene>
    <name evidence="2" type="primary">def</name>
    <name evidence="3" type="ORF">A3E46_00655</name>
</gene>
<dbReference type="CDD" id="cd00487">
    <property type="entry name" value="Pep_deformylase"/>
    <property type="match status" value="1"/>
</dbReference>
<keyword evidence="2" id="KW-0479">Metal-binding</keyword>
<dbReference type="PIRSF" id="PIRSF004749">
    <property type="entry name" value="Pep_def"/>
    <property type="match status" value="1"/>
</dbReference>
<accession>A0A1F8B247</accession>
<feature type="binding site" evidence="2">
    <location>
        <position position="145"/>
    </location>
    <ligand>
        <name>Fe cation</name>
        <dbReference type="ChEBI" id="CHEBI:24875"/>
    </ligand>
</feature>
<keyword evidence="2" id="KW-0378">Hydrolase</keyword>
<dbReference type="GO" id="GO:0042586">
    <property type="term" value="F:peptide deformylase activity"/>
    <property type="evidence" value="ECO:0007669"/>
    <property type="project" value="UniProtKB-UniRule"/>
</dbReference>
<evidence type="ECO:0000256" key="1">
    <source>
        <dbReference type="ARBA" id="ARBA00010759"/>
    </source>
</evidence>
<comment type="function">
    <text evidence="2">Removes the formyl group from the N-terminal Met of newly synthesized proteins. Requires at least a dipeptide for an efficient rate of reaction. N-terminal L-methionine is a prerequisite for activity but the enzyme has broad specificity at other positions.</text>
</comment>
<dbReference type="SUPFAM" id="SSF56420">
    <property type="entry name" value="Peptide deformylase"/>
    <property type="match status" value="1"/>
</dbReference>
<protein>
    <recommendedName>
        <fullName evidence="2">Peptide deformylase</fullName>
        <shortName evidence="2">PDF</shortName>
        <ecNumber evidence="2">3.5.1.88</ecNumber>
    </recommendedName>
    <alternativeName>
        <fullName evidence="2">Polypeptide deformylase</fullName>
    </alternativeName>
</protein>
<evidence type="ECO:0000256" key="2">
    <source>
        <dbReference type="HAMAP-Rule" id="MF_00163"/>
    </source>
</evidence>
<comment type="similarity">
    <text evidence="1 2">Belongs to the polypeptide deformylase family.</text>
</comment>
<dbReference type="NCBIfam" id="TIGR00079">
    <property type="entry name" value="pept_deformyl"/>
    <property type="match status" value="1"/>
</dbReference>
<dbReference type="PANTHER" id="PTHR10458">
    <property type="entry name" value="PEPTIDE DEFORMYLASE"/>
    <property type="match status" value="1"/>
</dbReference>
<comment type="caution">
    <text evidence="3">The sequence shown here is derived from an EMBL/GenBank/DDBJ whole genome shotgun (WGS) entry which is preliminary data.</text>
</comment>
<comment type="cofactor">
    <cofactor evidence="2">
        <name>Fe(2+)</name>
        <dbReference type="ChEBI" id="CHEBI:29033"/>
    </cofactor>
    <text evidence="2">Binds 1 Fe(2+) ion.</text>
</comment>
<dbReference type="Gene3D" id="3.90.45.10">
    <property type="entry name" value="Peptide deformylase"/>
    <property type="match status" value="1"/>
</dbReference>
<reference evidence="3 4" key="1">
    <citation type="journal article" date="2016" name="Nat. Commun.">
        <title>Thousands of microbial genomes shed light on interconnected biogeochemical processes in an aquifer system.</title>
        <authorList>
            <person name="Anantharaman K."/>
            <person name="Brown C.T."/>
            <person name="Hug L.A."/>
            <person name="Sharon I."/>
            <person name="Castelle C.J."/>
            <person name="Probst A.J."/>
            <person name="Thomas B.C."/>
            <person name="Singh A."/>
            <person name="Wilkins M.J."/>
            <person name="Karaoz U."/>
            <person name="Brodie E.L."/>
            <person name="Williams K.H."/>
            <person name="Hubbard S.S."/>
            <person name="Banfield J.F."/>
        </authorList>
    </citation>
    <scope>NUCLEOTIDE SEQUENCE [LARGE SCALE GENOMIC DNA]</scope>
</reference>
<dbReference type="EC" id="3.5.1.88" evidence="2"/>
<proteinExistence type="inferred from homology"/>
<dbReference type="Pfam" id="PF01327">
    <property type="entry name" value="Pep_deformylase"/>
    <property type="match status" value="1"/>
</dbReference>
<dbReference type="InterPro" id="IPR036821">
    <property type="entry name" value="Peptide_deformylase_sf"/>
</dbReference>
<dbReference type="GO" id="GO:0046872">
    <property type="term" value="F:metal ion binding"/>
    <property type="evidence" value="ECO:0007669"/>
    <property type="project" value="UniProtKB-KW"/>
</dbReference>
<feature type="binding site" evidence="2">
    <location>
        <position position="141"/>
    </location>
    <ligand>
        <name>Fe cation</name>
        <dbReference type="ChEBI" id="CHEBI:24875"/>
    </ligand>
</feature>